<proteinExistence type="inferred from homology"/>
<comment type="similarity">
    <text evidence="1">Belongs to the tannase family.</text>
</comment>
<reference evidence="9 10" key="1">
    <citation type="submission" date="2020-08" db="EMBL/GenBank/DDBJ databases">
        <title>Genomic Encyclopedia of Type Strains, Phase IV (KMG-IV): sequencing the most valuable type-strain genomes for metagenomic binning, comparative biology and taxonomic classification.</title>
        <authorList>
            <person name="Goeker M."/>
        </authorList>
    </citation>
    <scope>NUCLEOTIDE SEQUENCE [LARGE SCALE GENOMIC DNA]</scope>
    <source>
        <strain evidence="9 10">DSM 22975</strain>
    </source>
</reference>
<evidence type="ECO:0000256" key="4">
    <source>
        <dbReference type="ARBA" id="ARBA00022729"/>
    </source>
</evidence>
<dbReference type="InterPro" id="IPR011118">
    <property type="entry name" value="Tannase/feruloyl_esterase"/>
</dbReference>
<dbReference type="InterPro" id="IPR029058">
    <property type="entry name" value="AB_hydrolase_fold"/>
</dbReference>
<evidence type="ECO:0000313" key="9">
    <source>
        <dbReference type="EMBL" id="MBB6054991.1"/>
    </source>
</evidence>
<evidence type="ECO:0000256" key="3">
    <source>
        <dbReference type="ARBA" id="ARBA00022723"/>
    </source>
</evidence>
<dbReference type="AlphaFoldDB" id="A0A841GID3"/>
<evidence type="ECO:0000256" key="5">
    <source>
        <dbReference type="ARBA" id="ARBA00022801"/>
    </source>
</evidence>
<evidence type="ECO:0000313" key="10">
    <source>
        <dbReference type="Proteomes" id="UP000585721"/>
    </source>
</evidence>
<evidence type="ECO:0000256" key="7">
    <source>
        <dbReference type="ARBA" id="ARBA00023157"/>
    </source>
</evidence>
<dbReference type="PANTHER" id="PTHR33938:SF15">
    <property type="entry name" value="FERULOYL ESTERASE B-RELATED"/>
    <property type="match status" value="1"/>
</dbReference>
<keyword evidence="2" id="KW-0719">Serine esterase</keyword>
<organism evidence="9 10">
    <name type="scientific">Tolumonas osonensis</name>
    <dbReference type="NCBI Taxonomy" id="675874"/>
    <lineage>
        <taxon>Bacteria</taxon>
        <taxon>Pseudomonadati</taxon>
        <taxon>Pseudomonadota</taxon>
        <taxon>Gammaproteobacteria</taxon>
        <taxon>Aeromonadales</taxon>
        <taxon>Aeromonadaceae</taxon>
        <taxon>Tolumonas</taxon>
    </lineage>
</organism>
<dbReference type="EMBL" id="JACHGR010000002">
    <property type="protein sequence ID" value="MBB6054991.1"/>
    <property type="molecule type" value="Genomic_DNA"/>
</dbReference>
<dbReference type="Pfam" id="PF07519">
    <property type="entry name" value="Tannase"/>
    <property type="match status" value="1"/>
</dbReference>
<evidence type="ECO:0000256" key="6">
    <source>
        <dbReference type="ARBA" id="ARBA00022837"/>
    </source>
</evidence>
<feature type="chain" id="PRO_5032415792" evidence="8">
    <location>
        <begin position="27"/>
        <end position="578"/>
    </location>
</feature>
<keyword evidence="10" id="KW-1185">Reference proteome</keyword>
<keyword evidence="7" id="KW-1015">Disulfide bond</keyword>
<dbReference type="GO" id="GO:0030600">
    <property type="term" value="F:feruloyl esterase activity"/>
    <property type="evidence" value="ECO:0007669"/>
    <property type="project" value="UniProtKB-EC"/>
</dbReference>
<feature type="signal peptide" evidence="8">
    <location>
        <begin position="1"/>
        <end position="26"/>
    </location>
</feature>
<evidence type="ECO:0000256" key="2">
    <source>
        <dbReference type="ARBA" id="ARBA00022487"/>
    </source>
</evidence>
<comment type="caution">
    <text evidence="9">The sequence shown here is derived from an EMBL/GenBank/DDBJ whole genome shotgun (WGS) entry which is preliminary data.</text>
</comment>
<keyword evidence="5 9" id="KW-0378">Hydrolase</keyword>
<protein>
    <submittedName>
        <fullName evidence="9">Feruloyl esterase</fullName>
        <ecNumber evidence="9">3.1.1.73</ecNumber>
    </submittedName>
</protein>
<dbReference type="EC" id="3.1.1.73" evidence="9"/>
<dbReference type="SUPFAM" id="SSF53474">
    <property type="entry name" value="alpha/beta-Hydrolases"/>
    <property type="match status" value="1"/>
</dbReference>
<dbReference type="RefSeq" id="WP_188025779.1">
    <property type="nucleotide sequence ID" value="NZ_JACHGR010000002.1"/>
</dbReference>
<evidence type="ECO:0000256" key="1">
    <source>
        <dbReference type="ARBA" id="ARBA00006249"/>
    </source>
</evidence>
<keyword evidence="6" id="KW-0106">Calcium</keyword>
<name>A0A841GID3_9GAMM</name>
<dbReference type="GO" id="GO:0046872">
    <property type="term" value="F:metal ion binding"/>
    <property type="evidence" value="ECO:0007669"/>
    <property type="project" value="UniProtKB-KW"/>
</dbReference>
<sequence length="578" mass="62352">MGKDLFRITQVAMIGISLFSSHYLYAATTTIEGKPDGASLAQSIKPVTSCSSLASVDLTVIGGAGSNVTSATASVIDGQSVCTVEGVLAPSIGFKVKLPENNWQQRFLQIGCGGLCGSISEQVGAASGCEPVTNGEFVISATDMGHQGMGGEFGKDPQKRADFAFRSLHLTSVTSKALIKAFYGKDPAYSYFSGCSDGGREALIEAQRYPDDFDGIIAGAPAMNFEVQNGIYHPWLAQSNTGKDGKPIVLANRLPLIHQAVLEKCDTLDGQKDGLISEPLSCQFDPAILQCKTGEKDAADCLTQEEVTAVQRFYKGPTDPTTGKSMIAGGPLPGSELAWAGVFVPNSKDEPIFSKIIASGARSVLFKDIPDDTNFSFSTMKFDSKLFADLKAMHSFYDSTNPDLSAFYARGGKLILWHGWADQHISPVNTIEYHKAVVKFMGEKKASAFERLYLLPGMYHCEGGEGPNQIDLLTPMMNWVEQGHAPQAILAKKPHVDEKTDFGTPVRDKKGGDAAAKPVAQTKIDATRPVYPFPYIAVYKKHGDVNEAENYQPVKMKNAGKSPDWLGNDLFKPYPLIN</sequence>
<evidence type="ECO:0000256" key="8">
    <source>
        <dbReference type="SAM" id="SignalP"/>
    </source>
</evidence>
<keyword evidence="4 8" id="KW-0732">Signal</keyword>
<keyword evidence="3" id="KW-0479">Metal-binding</keyword>
<gene>
    <name evidence="9" type="ORF">HNR75_000863</name>
</gene>
<dbReference type="Gene3D" id="3.40.50.1820">
    <property type="entry name" value="alpha/beta hydrolase"/>
    <property type="match status" value="1"/>
</dbReference>
<accession>A0A841GID3</accession>
<dbReference type="PANTHER" id="PTHR33938">
    <property type="entry name" value="FERULOYL ESTERASE B-RELATED"/>
    <property type="match status" value="1"/>
</dbReference>
<dbReference type="Proteomes" id="UP000585721">
    <property type="component" value="Unassembled WGS sequence"/>
</dbReference>